<keyword evidence="2" id="KW-1185">Reference proteome</keyword>
<dbReference type="EMBL" id="BGPR01017074">
    <property type="protein sequence ID" value="GBN75033.1"/>
    <property type="molecule type" value="Genomic_DNA"/>
</dbReference>
<accession>A0A4Y2RH48</accession>
<sequence length="142" mass="16163">MKYPSLSSLVWFPTHSPLPLKRSLSIESLSEQPNFQASIVCDPSLDPTGRLLAFYNYYLSSEEAIIFYEQAGKFIHEKLPKSSEVQQGVLQYFFDGGNIYPTVLVDYKASDWLLHSVLNEIAQDPIADPHSLEISQEHWEAI</sequence>
<evidence type="ECO:0000313" key="1">
    <source>
        <dbReference type="EMBL" id="GBN75033.1"/>
    </source>
</evidence>
<reference evidence="1 2" key="1">
    <citation type="journal article" date="2019" name="Sci. Rep.">
        <title>Orb-weaving spider Araneus ventricosus genome elucidates the spidroin gene catalogue.</title>
        <authorList>
            <person name="Kono N."/>
            <person name="Nakamura H."/>
            <person name="Ohtoshi R."/>
            <person name="Moran D.A.P."/>
            <person name="Shinohara A."/>
            <person name="Yoshida Y."/>
            <person name="Fujiwara M."/>
            <person name="Mori M."/>
            <person name="Tomita M."/>
            <person name="Arakawa K."/>
        </authorList>
    </citation>
    <scope>NUCLEOTIDE SEQUENCE [LARGE SCALE GENOMIC DNA]</scope>
</reference>
<protein>
    <submittedName>
        <fullName evidence="1">Uncharacterized protein</fullName>
    </submittedName>
</protein>
<comment type="caution">
    <text evidence="1">The sequence shown here is derived from an EMBL/GenBank/DDBJ whole genome shotgun (WGS) entry which is preliminary data.</text>
</comment>
<gene>
    <name evidence="1" type="ORF">AVEN_107636_1</name>
</gene>
<proteinExistence type="predicted"/>
<evidence type="ECO:0000313" key="2">
    <source>
        <dbReference type="Proteomes" id="UP000499080"/>
    </source>
</evidence>
<name>A0A4Y2RH48_ARAVE</name>
<dbReference type="AlphaFoldDB" id="A0A4Y2RH48"/>
<dbReference type="Proteomes" id="UP000499080">
    <property type="component" value="Unassembled WGS sequence"/>
</dbReference>
<organism evidence="1 2">
    <name type="scientific">Araneus ventricosus</name>
    <name type="common">Orbweaver spider</name>
    <name type="synonym">Epeira ventricosa</name>
    <dbReference type="NCBI Taxonomy" id="182803"/>
    <lineage>
        <taxon>Eukaryota</taxon>
        <taxon>Metazoa</taxon>
        <taxon>Ecdysozoa</taxon>
        <taxon>Arthropoda</taxon>
        <taxon>Chelicerata</taxon>
        <taxon>Arachnida</taxon>
        <taxon>Araneae</taxon>
        <taxon>Araneomorphae</taxon>
        <taxon>Entelegynae</taxon>
        <taxon>Araneoidea</taxon>
        <taxon>Araneidae</taxon>
        <taxon>Araneus</taxon>
    </lineage>
</organism>